<dbReference type="InterPro" id="IPR002878">
    <property type="entry name" value="ChsH2_C"/>
</dbReference>
<dbReference type="OrthoDB" id="9785144at2"/>
<dbReference type="AlphaFoldDB" id="A0A2N0AGP0"/>
<feature type="domain" description="ChsH2 C-terminal OB-fold" evidence="1">
    <location>
        <begin position="37"/>
        <end position="97"/>
    </location>
</feature>
<sequence>MSVTQTFTGTICNHCNFKFAEVLKGCPSCGSESTEKVDLKENGTIHSFTVVYVGFGHMATRAPYVLAIVQTEENVKLTTVIEGVTDFSTVKIGDKVRFKGTDEKIGPVFQY</sequence>
<name>A0A2N0AGP0_9LEPT</name>
<comment type="caution">
    <text evidence="2">The sequence shown here is derived from an EMBL/GenBank/DDBJ whole genome shotgun (WGS) entry which is preliminary data.</text>
</comment>
<gene>
    <name evidence="2" type="ORF">CH364_14740</name>
</gene>
<dbReference type="InterPro" id="IPR012340">
    <property type="entry name" value="NA-bd_OB-fold"/>
</dbReference>
<organism evidence="2 3">
    <name type="scientific">Leptospira harrisiae</name>
    <dbReference type="NCBI Taxonomy" id="2023189"/>
    <lineage>
        <taxon>Bacteria</taxon>
        <taxon>Pseudomonadati</taxon>
        <taxon>Spirochaetota</taxon>
        <taxon>Spirochaetia</taxon>
        <taxon>Leptospirales</taxon>
        <taxon>Leptospiraceae</taxon>
        <taxon>Leptospira</taxon>
    </lineage>
</organism>
<accession>A0A2N0AGP0</accession>
<dbReference type="InterPro" id="IPR052513">
    <property type="entry name" value="Thioester_dehydratase-like"/>
</dbReference>
<protein>
    <recommendedName>
        <fullName evidence="1">ChsH2 C-terminal OB-fold domain-containing protein</fullName>
    </recommendedName>
</protein>
<evidence type="ECO:0000313" key="2">
    <source>
        <dbReference type="EMBL" id="PJZ83469.1"/>
    </source>
</evidence>
<dbReference type="Proteomes" id="UP000232145">
    <property type="component" value="Unassembled WGS sequence"/>
</dbReference>
<keyword evidence="3" id="KW-1185">Reference proteome</keyword>
<evidence type="ECO:0000313" key="3">
    <source>
        <dbReference type="Proteomes" id="UP000232145"/>
    </source>
</evidence>
<dbReference type="PANTHER" id="PTHR34075">
    <property type="entry name" value="BLR3430 PROTEIN"/>
    <property type="match status" value="1"/>
</dbReference>
<dbReference type="EMBL" id="NPDX01000005">
    <property type="protein sequence ID" value="PJZ83469.1"/>
    <property type="molecule type" value="Genomic_DNA"/>
</dbReference>
<evidence type="ECO:0000259" key="1">
    <source>
        <dbReference type="Pfam" id="PF01796"/>
    </source>
</evidence>
<reference evidence="2 3" key="1">
    <citation type="submission" date="2017-07" db="EMBL/GenBank/DDBJ databases">
        <title>Leptospira spp. isolated from tropical soils.</title>
        <authorList>
            <person name="Thibeaux R."/>
            <person name="Iraola G."/>
            <person name="Ferres I."/>
            <person name="Bierque E."/>
            <person name="Girault D."/>
            <person name="Soupe-Gilbert M.-E."/>
            <person name="Picardeau M."/>
            <person name="Goarant C."/>
        </authorList>
    </citation>
    <scope>NUCLEOTIDE SEQUENCE [LARGE SCALE GENOMIC DNA]</scope>
    <source>
        <strain evidence="2 3">FH2-B-A1</strain>
    </source>
</reference>
<dbReference type="Pfam" id="PF01796">
    <property type="entry name" value="OB_ChsH2_C"/>
    <property type="match status" value="1"/>
</dbReference>
<dbReference type="PANTHER" id="PTHR34075:SF5">
    <property type="entry name" value="BLR3430 PROTEIN"/>
    <property type="match status" value="1"/>
</dbReference>
<proteinExistence type="predicted"/>
<dbReference type="RefSeq" id="WP_100743731.1">
    <property type="nucleotide sequence ID" value="NZ_NPDW01000002.1"/>
</dbReference>
<dbReference type="SUPFAM" id="SSF50249">
    <property type="entry name" value="Nucleic acid-binding proteins"/>
    <property type="match status" value="1"/>
</dbReference>